<feature type="region of interest" description="Disordered" evidence="1">
    <location>
        <begin position="174"/>
        <end position="197"/>
    </location>
</feature>
<protein>
    <submittedName>
        <fullName evidence="2">Uncharacterized protein</fullName>
    </submittedName>
</protein>
<evidence type="ECO:0000313" key="3">
    <source>
        <dbReference type="Proteomes" id="UP000693946"/>
    </source>
</evidence>
<keyword evidence="3" id="KW-1185">Reference proteome</keyword>
<organism evidence="2 3">
    <name type="scientific">Solea senegalensis</name>
    <name type="common">Senegalese sole</name>
    <dbReference type="NCBI Taxonomy" id="28829"/>
    <lineage>
        <taxon>Eukaryota</taxon>
        <taxon>Metazoa</taxon>
        <taxon>Chordata</taxon>
        <taxon>Craniata</taxon>
        <taxon>Vertebrata</taxon>
        <taxon>Euteleostomi</taxon>
        <taxon>Actinopterygii</taxon>
        <taxon>Neopterygii</taxon>
        <taxon>Teleostei</taxon>
        <taxon>Neoteleostei</taxon>
        <taxon>Acanthomorphata</taxon>
        <taxon>Carangaria</taxon>
        <taxon>Pleuronectiformes</taxon>
        <taxon>Pleuronectoidei</taxon>
        <taxon>Soleidae</taxon>
        <taxon>Solea</taxon>
    </lineage>
</organism>
<proteinExistence type="predicted"/>
<evidence type="ECO:0000256" key="1">
    <source>
        <dbReference type="SAM" id="MobiDB-lite"/>
    </source>
</evidence>
<feature type="compositionally biased region" description="Low complexity" evidence="1">
    <location>
        <begin position="278"/>
        <end position="288"/>
    </location>
</feature>
<accession>A0AAV6QJR3</accession>
<gene>
    <name evidence="2" type="ORF">JOB18_032927</name>
</gene>
<comment type="caution">
    <text evidence="2">The sequence shown here is derived from an EMBL/GenBank/DDBJ whole genome shotgun (WGS) entry which is preliminary data.</text>
</comment>
<reference evidence="2 3" key="1">
    <citation type="journal article" date="2021" name="Sci. Rep.">
        <title>Chromosome anchoring in Senegalese sole (Solea senegalensis) reveals sex-associated markers and genome rearrangements in flatfish.</title>
        <authorList>
            <person name="Guerrero-Cozar I."/>
            <person name="Gomez-Garrido J."/>
            <person name="Berbel C."/>
            <person name="Martinez-Blanch J.F."/>
            <person name="Alioto T."/>
            <person name="Claros M.G."/>
            <person name="Gagnaire P.A."/>
            <person name="Manchado M."/>
        </authorList>
    </citation>
    <scope>NUCLEOTIDE SEQUENCE [LARGE SCALE GENOMIC DNA]</scope>
    <source>
        <strain evidence="2">Sse05_10M</strain>
    </source>
</reference>
<dbReference type="AlphaFoldDB" id="A0AAV6QJR3"/>
<name>A0AAV6QJR3_SOLSE</name>
<dbReference type="EMBL" id="JAGKHQ010000017">
    <property type="protein sequence ID" value="KAG7490317.1"/>
    <property type="molecule type" value="Genomic_DNA"/>
</dbReference>
<feature type="region of interest" description="Disordered" evidence="1">
    <location>
        <begin position="1"/>
        <end position="48"/>
    </location>
</feature>
<feature type="region of interest" description="Disordered" evidence="1">
    <location>
        <begin position="235"/>
        <end position="288"/>
    </location>
</feature>
<sequence>MSVLSSEAFPQILVNGEQQQQDTRDAAAEELMSSNSLEDEYSVDSGAAGKEVHAKVQSVLQQVRKQIRSQSGAAGAPQKSSILELVNKIKDRNMVHNEAVDISSEDNGHTEMSADEKNCKEEEELCAIFEAKLEASKKALRVEFEEKISQVEKEMQAYTDKAVRDLELNRLSCKSNTLHKTHPKEQESKGLDRKVPTALSLASRRGRVLTRTMTTIIPKTCPPVVFGPRAKSETLASSKGASCRPLQKNPVLSLPGNKPYQSCRPTPPARPLLHQSKKPVGGKPKAAK</sequence>
<dbReference type="Proteomes" id="UP000693946">
    <property type="component" value="Linkage Group LG5"/>
</dbReference>
<evidence type="ECO:0000313" key="2">
    <source>
        <dbReference type="EMBL" id="KAG7490317.1"/>
    </source>
</evidence>
<feature type="compositionally biased region" description="Basic and acidic residues" evidence="1">
    <location>
        <begin position="183"/>
        <end position="195"/>
    </location>
</feature>